<gene>
    <name evidence="7" type="ORF">GCM10011575_08590</name>
</gene>
<dbReference type="Pfam" id="PF01230">
    <property type="entry name" value="HIT"/>
    <property type="match status" value="1"/>
</dbReference>
<organism evidence="7 8">
    <name type="scientific">Microlunatus endophyticus</name>
    <dbReference type="NCBI Taxonomy" id="1716077"/>
    <lineage>
        <taxon>Bacteria</taxon>
        <taxon>Bacillati</taxon>
        <taxon>Actinomycetota</taxon>
        <taxon>Actinomycetes</taxon>
        <taxon>Propionibacteriales</taxon>
        <taxon>Propionibacteriaceae</taxon>
        <taxon>Microlunatus</taxon>
    </lineage>
</organism>
<evidence type="ECO:0000256" key="1">
    <source>
        <dbReference type="ARBA" id="ARBA00022741"/>
    </source>
</evidence>
<name>A0A917W077_9ACTN</name>
<dbReference type="InterPro" id="IPR039383">
    <property type="entry name" value="FHIT"/>
</dbReference>
<dbReference type="EMBL" id="BMMZ01000002">
    <property type="protein sequence ID" value="GGL52485.1"/>
    <property type="molecule type" value="Genomic_DNA"/>
</dbReference>
<dbReference type="InterPro" id="IPR011146">
    <property type="entry name" value="HIT-like"/>
</dbReference>
<feature type="short sequence motif" description="Histidine triad motif" evidence="4">
    <location>
        <begin position="147"/>
        <end position="151"/>
    </location>
</feature>
<evidence type="ECO:0000259" key="6">
    <source>
        <dbReference type="PROSITE" id="PS51084"/>
    </source>
</evidence>
<keyword evidence="1" id="KW-0547">Nucleotide-binding</keyword>
<dbReference type="Gene3D" id="3.30.428.10">
    <property type="entry name" value="HIT-like"/>
    <property type="match status" value="1"/>
</dbReference>
<keyword evidence="8" id="KW-1185">Reference proteome</keyword>
<dbReference type="GO" id="GO:0000166">
    <property type="term" value="F:nucleotide binding"/>
    <property type="evidence" value="ECO:0007669"/>
    <property type="project" value="UniProtKB-KW"/>
</dbReference>
<dbReference type="AlphaFoldDB" id="A0A917W077"/>
<evidence type="ECO:0000256" key="4">
    <source>
        <dbReference type="PROSITE-ProRule" id="PRU00464"/>
    </source>
</evidence>
<proteinExistence type="predicted"/>
<reference evidence="7" key="2">
    <citation type="submission" date="2020-09" db="EMBL/GenBank/DDBJ databases">
        <authorList>
            <person name="Sun Q."/>
            <person name="Zhou Y."/>
        </authorList>
    </citation>
    <scope>NUCLEOTIDE SEQUENCE</scope>
    <source>
        <strain evidence="7">CGMCC 4.7306</strain>
    </source>
</reference>
<evidence type="ECO:0000313" key="8">
    <source>
        <dbReference type="Proteomes" id="UP000613840"/>
    </source>
</evidence>
<protein>
    <submittedName>
        <fullName evidence="7">Hydrolase</fullName>
    </submittedName>
</protein>
<feature type="domain" description="HIT" evidence="6">
    <location>
        <begin position="53"/>
        <end position="162"/>
    </location>
</feature>
<dbReference type="PANTHER" id="PTHR42997">
    <property type="entry name" value="HIT FAMILY HYDROLASE"/>
    <property type="match status" value="1"/>
</dbReference>
<accession>A0A917W077</accession>
<feature type="region of interest" description="Disordered" evidence="5">
    <location>
        <begin position="1"/>
        <end position="23"/>
    </location>
</feature>
<evidence type="ECO:0000313" key="7">
    <source>
        <dbReference type="EMBL" id="GGL52485.1"/>
    </source>
</evidence>
<evidence type="ECO:0000256" key="2">
    <source>
        <dbReference type="PIRSR" id="PIRSR639383-1"/>
    </source>
</evidence>
<dbReference type="Proteomes" id="UP000613840">
    <property type="component" value="Unassembled WGS sequence"/>
</dbReference>
<dbReference type="CDD" id="cd01275">
    <property type="entry name" value="FHIT"/>
    <property type="match status" value="1"/>
</dbReference>
<reference evidence="7" key="1">
    <citation type="journal article" date="2014" name="Int. J. Syst. Evol. Microbiol.">
        <title>Complete genome sequence of Corynebacterium casei LMG S-19264T (=DSM 44701T), isolated from a smear-ripened cheese.</title>
        <authorList>
            <consortium name="US DOE Joint Genome Institute (JGI-PGF)"/>
            <person name="Walter F."/>
            <person name="Albersmeier A."/>
            <person name="Kalinowski J."/>
            <person name="Ruckert C."/>
        </authorList>
    </citation>
    <scope>NUCLEOTIDE SEQUENCE</scope>
    <source>
        <strain evidence="7">CGMCC 4.7306</strain>
    </source>
</reference>
<feature type="active site" description="Tele-AMP-histidine intermediate" evidence="2">
    <location>
        <position position="149"/>
    </location>
</feature>
<evidence type="ECO:0000256" key="3">
    <source>
        <dbReference type="PIRSR" id="PIRSR639383-2"/>
    </source>
</evidence>
<dbReference type="InterPro" id="IPR052908">
    <property type="entry name" value="AP-4-A_phosphorylase"/>
</dbReference>
<comment type="caution">
    <text evidence="7">The sequence shown here is derived from an EMBL/GenBank/DDBJ whole genome shotgun (WGS) entry which is preliminary data.</text>
</comment>
<feature type="binding site" evidence="3">
    <location>
        <position position="79"/>
    </location>
    <ligand>
        <name>substrate</name>
    </ligand>
</feature>
<feature type="binding site" evidence="3">
    <location>
        <position position="151"/>
    </location>
    <ligand>
        <name>substrate</name>
    </ligand>
</feature>
<dbReference type="PROSITE" id="PS51084">
    <property type="entry name" value="HIT_2"/>
    <property type="match status" value="1"/>
</dbReference>
<evidence type="ECO:0000256" key="5">
    <source>
        <dbReference type="SAM" id="MobiDB-lite"/>
    </source>
</evidence>
<dbReference type="GO" id="GO:0016787">
    <property type="term" value="F:hydrolase activity"/>
    <property type="evidence" value="ECO:0007669"/>
    <property type="project" value="UniProtKB-KW"/>
</dbReference>
<sequence length="206" mass="22511">MLGSDMLGSDMSDESAADFAGEPDGFERLWTPHRMVYIEGENKPPDGTPETCPFCRIPTNDDETGLLVHRDELAFVVLNLYPYSPGHVLVCPYRHVADYTDLTEDERIAVGRLTAQSMSVLRQVSAPHGFNLGINQGAVAGAGIAAHLHQHVVPRWAGDGNFLPVIGQTKAIPQLLGDTWRLLHKAWPQVADRTDPGHPLTEQGVS</sequence>
<dbReference type="InterPro" id="IPR036265">
    <property type="entry name" value="HIT-like_sf"/>
</dbReference>
<dbReference type="PANTHER" id="PTHR42997:SF1">
    <property type="entry name" value="AP-4-A PHOSPHORYLASE"/>
    <property type="match status" value="1"/>
</dbReference>
<dbReference type="SUPFAM" id="SSF54197">
    <property type="entry name" value="HIT-like"/>
    <property type="match status" value="1"/>
</dbReference>
<keyword evidence="7" id="KW-0378">Hydrolase</keyword>